<proteinExistence type="predicted"/>
<dbReference type="GO" id="GO:0008967">
    <property type="term" value="F:phosphoglycolate phosphatase activity"/>
    <property type="evidence" value="ECO:0007669"/>
    <property type="project" value="TreeGrafter"/>
</dbReference>
<dbReference type="InterPro" id="IPR041492">
    <property type="entry name" value="HAD_2"/>
</dbReference>
<dbReference type="PANTHER" id="PTHR43434">
    <property type="entry name" value="PHOSPHOGLYCOLATE PHOSPHATASE"/>
    <property type="match status" value="1"/>
</dbReference>
<dbReference type="AlphaFoldDB" id="A0A0R1VT57"/>
<accession>A0A0R1VT57</accession>
<evidence type="ECO:0000313" key="2">
    <source>
        <dbReference type="Proteomes" id="UP000051315"/>
    </source>
</evidence>
<dbReference type="RefSeq" id="WP_057825239.1">
    <property type="nucleotide sequence ID" value="NZ_AZFX01000080.1"/>
</dbReference>
<dbReference type="Pfam" id="PF13419">
    <property type="entry name" value="HAD_2"/>
    <property type="match status" value="1"/>
</dbReference>
<dbReference type="SFLD" id="SFLDG01129">
    <property type="entry name" value="C1.5:_HAD__Beta-PGM__Phosphata"/>
    <property type="match status" value="1"/>
</dbReference>
<dbReference type="OrthoDB" id="9792518at2"/>
<dbReference type="Gene3D" id="1.10.150.240">
    <property type="entry name" value="Putative phosphatase, domain 2"/>
    <property type="match status" value="1"/>
</dbReference>
<dbReference type="SFLD" id="SFLDS00003">
    <property type="entry name" value="Haloacid_Dehalogenase"/>
    <property type="match status" value="1"/>
</dbReference>
<name>A0A0R1VT57_9LACO</name>
<dbReference type="Proteomes" id="UP000051315">
    <property type="component" value="Unassembled WGS sequence"/>
</dbReference>
<dbReference type="InterPro" id="IPR023198">
    <property type="entry name" value="PGP-like_dom2"/>
</dbReference>
<keyword evidence="2" id="KW-1185">Reference proteome</keyword>
<sequence>MIKNVVFDIDGTLIDTEKAYMNALLKVLNEQRGLSFTYDQVVAIYGITGVDGLKQLGFKDDEIPSLVQDWYAAFPEFESLVGIFPGIINTLKTLPQYQVELGIVTSKTRDEFDAAFEPIGLLPYFKNVITSSDTTKHKPDPEPLLKMVEISKIPAEETLYIGDTRFDLETAKSAGAKFGLASWGAHDHGQFQEMDYFLSRPAEIIDLVR</sequence>
<dbReference type="PANTHER" id="PTHR43434:SF26">
    <property type="entry name" value="PYROPHOSPHATASE PPAX"/>
    <property type="match status" value="1"/>
</dbReference>
<dbReference type="STRING" id="1423735.FC15_GL000348"/>
<reference evidence="1 2" key="1">
    <citation type="journal article" date="2015" name="Genome Announc.">
        <title>Expanding the biotechnology potential of lactobacilli through comparative genomics of 213 strains and associated genera.</title>
        <authorList>
            <person name="Sun Z."/>
            <person name="Harris H.M."/>
            <person name="McCann A."/>
            <person name="Guo C."/>
            <person name="Argimon S."/>
            <person name="Zhang W."/>
            <person name="Yang X."/>
            <person name="Jeffery I.B."/>
            <person name="Cooney J.C."/>
            <person name="Kagawa T.F."/>
            <person name="Liu W."/>
            <person name="Song Y."/>
            <person name="Salvetti E."/>
            <person name="Wrobel A."/>
            <person name="Rasinkangas P."/>
            <person name="Parkhill J."/>
            <person name="Rea M.C."/>
            <person name="O'Sullivan O."/>
            <person name="Ritari J."/>
            <person name="Douillard F.P."/>
            <person name="Paul Ross R."/>
            <person name="Yang R."/>
            <person name="Briner A.E."/>
            <person name="Felis G.E."/>
            <person name="de Vos W.M."/>
            <person name="Barrangou R."/>
            <person name="Klaenhammer T.R."/>
            <person name="Caufield P.W."/>
            <person name="Cui Y."/>
            <person name="Zhang H."/>
            <person name="O'Toole P.W."/>
        </authorList>
    </citation>
    <scope>NUCLEOTIDE SEQUENCE [LARGE SCALE GENOMIC DNA]</scope>
    <source>
        <strain evidence="1 2">DSM 17758</strain>
    </source>
</reference>
<gene>
    <name evidence="1" type="ORF">FC15_GL000348</name>
</gene>
<protein>
    <submittedName>
        <fullName evidence="1">Phosphatase</fullName>
    </submittedName>
</protein>
<dbReference type="InterPro" id="IPR006439">
    <property type="entry name" value="HAD-SF_hydro_IA"/>
</dbReference>
<dbReference type="GO" id="GO:0005829">
    <property type="term" value="C:cytosol"/>
    <property type="evidence" value="ECO:0007669"/>
    <property type="project" value="TreeGrafter"/>
</dbReference>
<organism evidence="1 2">
    <name type="scientific">Lapidilactobacillus concavus DSM 17758</name>
    <dbReference type="NCBI Taxonomy" id="1423735"/>
    <lineage>
        <taxon>Bacteria</taxon>
        <taxon>Bacillati</taxon>
        <taxon>Bacillota</taxon>
        <taxon>Bacilli</taxon>
        <taxon>Lactobacillales</taxon>
        <taxon>Lactobacillaceae</taxon>
        <taxon>Lapidilactobacillus</taxon>
    </lineage>
</organism>
<dbReference type="NCBIfam" id="TIGR01549">
    <property type="entry name" value="HAD-SF-IA-v1"/>
    <property type="match status" value="1"/>
</dbReference>
<dbReference type="EMBL" id="AZFX01000080">
    <property type="protein sequence ID" value="KRM08613.1"/>
    <property type="molecule type" value="Genomic_DNA"/>
</dbReference>
<dbReference type="InterPro" id="IPR050155">
    <property type="entry name" value="HAD-like_hydrolase_sf"/>
</dbReference>
<dbReference type="Gene3D" id="3.40.50.1000">
    <property type="entry name" value="HAD superfamily/HAD-like"/>
    <property type="match status" value="1"/>
</dbReference>
<dbReference type="GO" id="GO:0006281">
    <property type="term" value="P:DNA repair"/>
    <property type="evidence" value="ECO:0007669"/>
    <property type="project" value="TreeGrafter"/>
</dbReference>
<dbReference type="InterPro" id="IPR036412">
    <property type="entry name" value="HAD-like_sf"/>
</dbReference>
<comment type="caution">
    <text evidence="1">The sequence shown here is derived from an EMBL/GenBank/DDBJ whole genome shotgun (WGS) entry which is preliminary data.</text>
</comment>
<dbReference type="SUPFAM" id="SSF56784">
    <property type="entry name" value="HAD-like"/>
    <property type="match status" value="1"/>
</dbReference>
<dbReference type="PATRIC" id="fig|1423735.3.peg.357"/>
<dbReference type="InterPro" id="IPR023214">
    <property type="entry name" value="HAD_sf"/>
</dbReference>
<evidence type="ECO:0000313" key="1">
    <source>
        <dbReference type="EMBL" id="KRM08613.1"/>
    </source>
</evidence>